<evidence type="ECO:0000256" key="5">
    <source>
        <dbReference type="ARBA" id="ARBA00023242"/>
    </source>
</evidence>
<dbReference type="GO" id="GO:0030627">
    <property type="term" value="F:pre-mRNA 5'-splice site binding"/>
    <property type="evidence" value="ECO:0007669"/>
    <property type="project" value="TreeGrafter"/>
</dbReference>
<protein>
    <submittedName>
        <fullName evidence="8">Pre-mRNA-processing factor 39</fullName>
    </submittedName>
</protein>
<dbReference type="PANTHER" id="PTHR17204">
    <property type="entry name" value="PRE-MRNA PROCESSING PROTEIN PRP39-RELATED"/>
    <property type="match status" value="1"/>
</dbReference>
<keyword evidence="5" id="KW-0539">Nucleus</keyword>
<dbReference type="SMART" id="SM00386">
    <property type="entry name" value="HAT"/>
    <property type="match status" value="7"/>
</dbReference>
<dbReference type="Pfam" id="PF23240">
    <property type="entry name" value="HAT_PRP39_N"/>
    <property type="match status" value="1"/>
</dbReference>
<dbReference type="GO" id="GO:0000395">
    <property type="term" value="P:mRNA 5'-splice site recognition"/>
    <property type="evidence" value="ECO:0007669"/>
    <property type="project" value="TreeGrafter"/>
</dbReference>
<dbReference type="GO" id="GO:0071004">
    <property type="term" value="C:U2-type prespliceosome"/>
    <property type="evidence" value="ECO:0007669"/>
    <property type="project" value="TreeGrafter"/>
</dbReference>
<keyword evidence="4" id="KW-0508">mRNA splicing</keyword>
<dbReference type="SUPFAM" id="SSF48452">
    <property type="entry name" value="TPR-like"/>
    <property type="match status" value="2"/>
</dbReference>
<comment type="caution">
    <text evidence="8">The sequence shown here is derived from an EMBL/GenBank/DDBJ whole genome shotgun (WGS) entry which is preliminary data.</text>
</comment>
<comment type="similarity">
    <text evidence="6">Belongs to the PRP39 family.</text>
</comment>
<dbReference type="InParanoid" id="A0A7J7D699"/>
<dbReference type="InterPro" id="IPR059164">
    <property type="entry name" value="HAT_PRP39_C"/>
</dbReference>
<dbReference type="InterPro" id="IPR011990">
    <property type="entry name" value="TPR-like_helical_dom_sf"/>
</dbReference>
<name>A0A7J7D699_TRIWF</name>
<dbReference type="PANTHER" id="PTHR17204:SF5">
    <property type="entry name" value="PRE-MRNA-PROCESSING FACTOR 39"/>
    <property type="match status" value="1"/>
</dbReference>
<accession>A0A7J7D699</accession>
<sequence>MGDSETVVAEASTVTGYSSSAFTSTGYTDANSNATPEAPAYAGYAVPAGNSYNIDANSVGQEAHAPMGYESKQGVGTDGAADYEHGPTEATQPAVYNYSVNGTIDTEAGKGTSAENGNPVDAEQQFVDGSVPAMSTEEEQLWSIVRANSLDFNAWTSLIEETEKVEDNIVKIRKVYDEFLAEFPLCYGYWKKYADHEARIGSMDKVVEVYERAVLGVTYSVDIWLHYCIFAINTYGDPDTIRRLFERGLAYVGTDYLSYPLWDKYIEYEYVREEWSRIAAIYTRILENPNQQLDRYFTSFKEFAASYPLSELRTYEEAAAVADAPSETGGHLNEGDMHPDTAEPTSKPVSAGLTEAEELDKYIAIREEMYEKAKEFDSKIIGFEAAIRRPYFHVRPLNVAELENWHNYLDFIEREGDLNKVVKLYERCLITCANYPEYWIRHVLCMEASGSMDLANNALARASQVFVKRQPEIHIFAARFNEQHGDIPGARAAYQLVHTEISPGLLEATIRHANMEHRLGNLEDAFSLYEQAISIEKGKEHSQTLPLLYAQYSRFVYLVSGNAEKARDILVKATEDLQLSKALLEALIHFESIQPSSKHIDYLDSMVDKFILPSTDSSNLASAVEKEEISSIFIEFLGLYGDAQSIKRAEDRHAKFFLPHRSTSEFRKRHAEDYMASEKAKMAKPYSGAPSPAQSMMGAYPSAQNQWAADYNLQTQAWPPATQAQGQQWAPGYNQPAAYSGYSGYASSYTTPQAPTSQPQTAAYGAYPPTYPVQPAFPQQSYAQPTAAAAASVTAAQQPASVPQAYYGSYY</sequence>
<evidence type="ECO:0000256" key="4">
    <source>
        <dbReference type="ARBA" id="ARBA00023187"/>
    </source>
</evidence>
<evidence type="ECO:0000256" key="6">
    <source>
        <dbReference type="ARBA" id="ARBA00038019"/>
    </source>
</evidence>
<dbReference type="FunFam" id="1.25.40.10:FF:000064">
    <property type="entry name" value="Putative pre-mrna-processing factor 39"/>
    <property type="match status" value="1"/>
</dbReference>
<dbReference type="Gene3D" id="1.25.40.10">
    <property type="entry name" value="Tetratricopeptide repeat domain"/>
    <property type="match status" value="2"/>
</dbReference>
<comment type="subcellular location">
    <subcellularLocation>
        <location evidence="1">Nucleus</location>
    </subcellularLocation>
</comment>
<keyword evidence="3" id="KW-0677">Repeat</keyword>
<reference evidence="8 9" key="1">
    <citation type="journal article" date="2020" name="Nat. Commun.">
        <title>Genome of Tripterygium wilfordii and identification of cytochrome P450 involved in triptolide biosynthesis.</title>
        <authorList>
            <person name="Tu L."/>
            <person name="Su P."/>
            <person name="Zhang Z."/>
            <person name="Gao L."/>
            <person name="Wang J."/>
            <person name="Hu T."/>
            <person name="Zhou J."/>
            <person name="Zhang Y."/>
            <person name="Zhao Y."/>
            <person name="Liu Y."/>
            <person name="Song Y."/>
            <person name="Tong Y."/>
            <person name="Lu Y."/>
            <person name="Yang J."/>
            <person name="Xu C."/>
            <person name="Jia M."/>
            <person name="Peters R.J."/>
            <person name="Huang L."/>
            <person name="Gao W."/>
        </authorList>
    </citation>
    <scope>NUCLEOTIDE SEQUENCE [LARGE SCALE GENOMIC DNA]</scope>
    <source>
        <strain evidence="9">cv. XIE 37</strain>
        <tissue evidence="8">Leaf</tissue>
    </source>
</reference>
<evidence type="ECO:0000256" key="3">
    <source>
        <dbReference type="ARBA" id="ARBA00022737"/>
    </source>
</evidence>
<keyword evidence="9" id="KW-1185">Reference proteome</keyword>
<evidence type="ECO:0000313" key="9">
    <source>
        <dbReference type="Proteomes" id="UP000593562"/>
    </source>
</evidence>
<dbReference type="FunFam" id="1.25.40.10:FF:000159">
    <property type="entry name" value="Tetratricopeptide repeat (TPR)-like superfamily protein"/>
    <property type="match status" value="1"/>
</dbReference>
<evidence type="ECO:0000256" key="1">
    <source>
        <dbReference type="ARBA" id="ARBA00004123"/>
    </source>
</evidence>
<dbReference type="FunCoup" id="A0A7J7D699">
    <property type="interactions" value="4560"/>
</dbReference>
<dbReference type="GO" id="GO:0000243">
    <property type="term" value="C:commitment complex"/>
    <property type="evidence" value="ECO:0007669"/>
    <property type="project" value="TreeGrafter"/>
</dbReference>
<evidence type="ECO:0000256" key="7">
    <source>
        <dbReference type="SAM" id="MobiDB-lite"/>
    </source>
</evidence>
<organism evidence="8 9">
    <name type="scientific">Tripterygium wilfordii</name>
    <name type="common">Thunder God vine</name>
    <dbReference type="NCBI Taxonomy" id="458696"/>
    <lineage>
        <taxon>Eukaryota</taxon>
        <taxon>Viridiplantae</taxon>
        <taxon>Streptophyta</taxon>
        <taxon>Embryophyta</taxon>
        <taxon>Tracheophyta</taxon>
        <taxon>Spermatophyta</taxon>
        <taxon>Magnoliopsida</taxon>
        <taxon>eudicotyledons</taxon>
        <taxon>Gunneridae</taxon>
        <taxon>Pentapetalae</taxon>
        <taxon>rosids</taxon>
        <taxon>fabids</taxon>
        <taxon>Celastrales</taxon>
        <taxon>Celastraceae</taxon>
        <taxon>Tripterygium</taxon>
    </lineage>
</organism>
<keyword evidence="2" id="KW-0507">mRNA processing</keyword>
<dbReference type="InterPro" id="IPR003107">
    <property type="entry name" value="HAT"/>
</dbReference>
<dbReference type="Pfam" id="PF23241">
    <property type="entry name" value="HAT_PRP39_C"/>
    <property type="match status" value="1"/>
</dbReference>
<dbReference type="Proteomes" id="UP000593562">
    <property type="component" value="Unassembled WGS sequence"/>
</dbReference>
<evidence type="ECO:0000313" key="8">
    <source>
        <dbReference type="EMBL" id="KAF5741823.1"/>
    </source>
</evidence>
<feature type="region of interest" description="Disordered" evidence="7">
    <location>
        <begin position="323"/>
        <end position="348"/>
    </location>
</feature>
<evidence type="ECO:0000256" key="2">
    <source>
        <dbReference type="ARBA" id="ARBA00022664"/>
    </source>
</evidence>
<proteinExistence type="inferred from homology"/>
<dbReference type="AlphaFoldDB" id="A0A7J7D699"/>
<dbReference type="EMBL" id="JAAARO010000010">
    <property type="protein sequence ID" value="KAF5741823.1"/>
    <property type="molecule type" value="Genomic_DNA"/>
</dbReference>
<gene>
    <name evidence="8" type="ORF">HS088_TW10G00829</name>
</gene>
<dbReference type="GO" id="GO:0005685">
    <property type="term" value="C:U1 snRNP"/>
    <property type="evidence" value="ECO:0007669"/>
    <property type="project" value="TreeGrafter"/>
</dbReference>
<dbReference type="OrthoDB" id="10265668at2759"/>